<reference evidence="8" key="1">
    <citation type="submission" date="2016-11" db="EMBL/GenBank/DDBJ databases">
        <authorList>
            <person name="Varghese N."/>
            <person name="Submissions S."/>
        </authorList>
    </citation>
    <scope>NUCLEOTIDE SEQUENCE [LARGE SCALE GENOMIC DNA]</scope>
    <source>
        <strain evidence="8">DSM 18802</strain>
    </source>
</reference>
<proteinExistence type="inferred from homology"/>
<dbReference type="CDD" id="cd01092">
    <property type="entry name" value="APP-like"/>
    <property type="match status" value="1"/>
</dbReference>
<dbReference type="SUPFAM" id="SSF53092">
    <property type="entry name" value="Creatinase/prolidase N-terminal domain"/>
    <property type="match status" value="1"/>
</dbReference>
<evidence type="ECO:0000256" key="4">
    <source>
        <dbReference type="RuleBase" id="RU000590"/>
    </source>
</evidence>
<evidence type="ECO:0000313" key="7">
    <source>
        <dbReference type="EMBL" id="SHM51819.1"/>
    </source>
</evidence>
<dbReference type="InterPro" id="IPR000587">
    <property type="entry name" value="Creatinase_N"/>
</dbReference>
<evidence type="ECO:0000256" key="1">
    <source>
        <dbReference type="ARBA" id="ARBA00008766"/>
    </source>
</evidence>
<dbReference type="PANTHER" id="PTHR46112">
    <property type="entry name" value="AMINOPEPTIDASE"/>
    <property type="match status" value="1"/>
</dbReference>
<dbReference type="AlphaFoldDB" id="A0A1M7JFL7"/>
<dbReference type="RefSeq" id="WP_073256230.1">
    <property type="nucleotide sequence ID" value="NZ_FRCR01000006.1"/>
</dbReference>
<dbReference type="Gene3D" id="3.90.230.10">
    <property type="entry name" value="Creatinase/methionine aminopeptidase superfamily"/>
    <property type="match status" value="1"/>
</dbReference>
<dbReference type="PROSITE" id="PS00491">
    <property type="entry name" value="PROLINE_PEPTIDASE"/>
    <property type="match status" value="1"/>
</dbReference>
<dbReference type="InterPro" id="IPR036005">
    <property type="entry name" value="Creatinase/aminopeptidase-like"/>
</dbReference>
<comment type="similarity">
    <text evidence="1 4">Belongs to the peptidase M24B family.</text>
</comment>
<dbReference type="InterPro" id="IPR000994">
    <property type="entry name" value="Pept_M24"/>
</dbReference>
<feature type="domain" description="Peptidase M24" evidence="5">
    <location>
        <begin position="140"/>
        <end position="341"/>
    </location>
</feature>
<keyword evidence="3" id="KW-0378">Hydrolase</keyword>
<dbReference type="EMBL" id="FRCR01000006">
    <property type="protein sequence ID" value="SHM51819.1"/>
    <property type="molecule type" value="Genomic_DNA"/>
</dbReference>
<gene>
    <name evidence="7" type="ORF">SAMN05660826_01238</name>
</gene>
<dbReference type="STRING" id="447595.SAMN05660826_01238"/>
<dbReference type="SUPFAM" id="SSF55920">
    <property type="entry name" value="Creatinase/aminopeptidase"/>
    <property type="match status" value="1"/>
</dbReference>
<dbReference type="InterPro" id="IPR029149">
    <property type="entry name" value="Creatin/AminoP/Spt16_N"/>
</dbReference>
<organism evidence="7 8">
    <name type="scientific">Caldanaerovirga acetigignens</name>
    <dbReference type="NCBI Taxonomy" id="447595"/>
    <lineage>
        <taxon>Bacteria</taxon>
        <taxon>Bacillati</taxon>
        <taxon>Bacillota</taxon>
        <taxon>Clostridia</taxon>
        <taxon>Thermosediminibacterales</taxon>
        <taxon>Thermosediminibacteraceae</taxon>
        <taxon>Caldanaerovirga</taxon>
    </lineage>
</organism>
<keyword evidence="2 4" id="KW-0479">Metal-binding</keyword>
<keyword evidence="7" id="KW-0645">Protease</keyword>
<dbReference type="FunFam" id="3.90.230.10:FF:000014">
    <property type="entry name" value="Aminopeptidase P family protein"/>
    <property type="match status" value="1"/>
</dbReference>
<feature type="domain" description="Creatinase N-terminal" evidence="6">
    <location>
        <begin position="5"/>
        <end position="131"/>
    </location>
</feature>
<accession>A0A1M7JFL7</accession>
<evidence type="ECO:0000313" key="8">
    <source>
        <dbReference type="Proteomes" id="UP000184375"/>
    </source>
</evidence>
<dbReference type="Pfam" id="PF00557">
    <property type="entry name" value="Peptidase_M24"/>
    <property type="match status" value="1"/>
</dbReference>
<sequence>MYRTRISNLRKKLVDEGFDSMLILKPENQYYLCGFDGEGFLVIGKERDIILTDFRYVEETKSKTADMEVIELKYDVTPYEKLAHELMSTGVKKIAVERQYLTLKSYEEMKRFFNEIDIISTENLVEELRTVKDETELDFIKQAQSITDKTFSHILDYIRPGVSENDIAIEIEYFMKKSGADGLAFPTIVASGPRSSLPHGKPTARKLEVGDFLTIDFGAKFNHYCSDMTRTVFLGKLDKEKERIYNIVLEAQKKALEHIKAGVPCKEVDKIAREYIEKKGFGQNFGHGLGHGVGLEVHEAPRLSPKGDGCLLPGMVVTVEPGIYVEGFGGVRIEDLVIVTNDGCINLTQSPKDIICL</sequence>
<dbReference type="InterPro" id="IPR001131">
    <property type="entry name" value="Peptidase_M24B_aminopep-P_CS"/>
</dbReference>
<evidence type="ECO:0000259" key="5">
    <source>
        <dbReference type="Pfam" id="PF00557"/>
    </source>
</evidence>
<name>A0A1M7JFL7_9FIRM</name>
<protein>
    <submittedName>
        <fullName evidence="7">Xaa-Pro aminopeptidase</fullName>
    </submittedName>
</protein>
<dbReference type="GO" id="GO:0004177">
    <property type="term" value="F:aminopeptidase activity"/>
    <property type="evidence" value="ECO:0007669"/>
    <property type="project" value="UniProtKB-KW"/>
</dbReference>
<evidence type="ECO:0000256" key="3">
    <source>
        <dbReference type="ARBA" id="ARBA00022801"/>
    </source>
</evidence>
<dbReference type="Gene3D" id="3.40.350.10">
    <property type="entry name" value="Creatinase/prolidase N-terminal domain"/>
    <property type="match status" value="1"/>
</dbReference>
<dbReference type="PANTHER" id="PTHR46112:SF3">
    <property type="entry name" value="AMINOPEPTIDASE YPDF"/>
    <property type="match status" value="1"/>
</dbReference>
<dbReference type="Proteomes" id="UP000184375">
    <property type="component" value="Unassembled WGS sequence"/>
</dbReference>
<dbReference type="Pfam" id="PF01321">
    <property type="entry name" value="Creatinase_N"/>
    <property type="match status" value="1"/>
</dbReference>
<keyword evidence="8" id="KW-1185">Reference proteome</keyword>
<dbReference type="OrthoDB" id="9806388at2"/>
<keyword evidence="7" id="KW-0031">Aminopeptidase</keyword>
<evidence type="ECO:0000259" key="6">
    <source>
        <dbReference type="Pfam" id="PF01321"/>
    </source>
</evidence>
<dbReference type="GO" id="GO:0046872">
    <property type="term" value="F:metal ion binding"/>
    <property type="evidence" value="ECO:0007669"/>
    <property type="project" value="UniProtKB-KW"/>
</dbReference>
<dbReference type="InterPro" id="IPR050659">
    <property type="entry name" value="Peptidase_M24B"/>
</dbReference>
<evidence type="ECO:0000256" key="2">
    <source>
        <dbReference type="ARBA" id="ARBA00022723"/>
    </source>
</evidence>